<dbReference type="EMBL" id="BMXR01000002">
    <property type="protein sequence ID" value="GGX45887.1"/>
    <property type="molecule type" value="Genomic_DNA"/>
</dbReference>
<comment type="function">
    <text evidence="5">Part of the ABC transporter complex HmuTUV involved in hemin import. Responsible for energy coupling to the transport system.</text>
</comment>
<proteinExistence type="predicted"/>
<dbReference type="PROSITE" id="PS50893">
    <property type="entry name" value="ABC_TRANSPORTER_2"/>
    <property type="match status" value="1"/>
</dbReference>
<keyword evidence="3 7" id="KW-0067">ATP-binding</keyword>
<dbReference type="CDD" id="cd03214">
    <property type="entry name" value="ABC_Iron-Siderophores_B12_Hemin"/>
    <property type="match status" value="1"/>
</dbReference>
<comment type="caution">
    <text evidence="7">The sequence shown here is derived from an EMBL/GenBank/DDBJ whole genome shotgun (WGS) entry which is preliminary data.</text>
</comment>
<dbReference type="RefSeq" id="WP_189607495.1">
    <property type="nucleotide sequence ID" value="NZ_BMXR01000002.1"/>
</dbReference>
<dbReference type="Pfam" id="PF00005">
    <property type="entry name" value="ABC_tran"/>
    <property type="match status" value="1"/>
</dbReference>
<evidence type="ECO:0000313" key="8">
    <source>
        <dbReference type="Proteomes" id="UP000626148"/>
    </source>
</evidence>
<keyword evidence="8" id="KW-1185">Reference proteome</keyword>
<reference evidence="7" key="1">
    <citation type="journal article" date="2014" name="Int. J. Syst. Evol. Microbiol.">
        <title>Complete genome sequence of Corynebacterium casei LMG S-19264T (=DSM 44701T), isolated from a smear-ripened cheese.</title>
        <authorList>
            <consortium name="US DOE Joint Genome Institute (JGI-PGF)"/>
            <person name="Walter F."/>
            <person name="Albersmeier A."/>
            <person name="Kalinowski J."/>
            <person name="Ruckert C."/>
        </authorList>
    </citation>
    <scope>NUCLEOTIDE SEQUENCE</scope>
    <source>
        <strain evidence="7">KCTC 22169</strain>
    </source>
</reference>
<dbReference type="GO" id="GO:0016887">
    <property type="term" value="F:ATP hydrolysis activity"/>
    <property type="evidence" value="ECO:0007669"/>
    <property type="project" value="InterPro"/>
</dbReference>
<evidence type="ECO:0000256" key="5">
    <source>
        <dbReference type="ARBA" id="ARBA00037066"/>
    </source>
</evidence>
<dbReference type="Gene3D" id="3.40.50.300">
    <property type="entry name" value="P-loop containing nucleotide triphosphate hydrolases"/>
    <property type="match status" value="1"/>
</dbReference>
<name>A0A918K3U4_9GAMM</name>
<organism evidence="7 8">
    <name type="scientific">Saccharospirillum salsuginis</name>
    <dbReference type="NCBI Taxonomy" id="418750"/>
    <lineage>
        <taxon>Bacteria</taxon>
        <taxon>Pseudomonadati</taxon>
        <taxon>Pseudomonadota</taxon>
        <taxon>Gammaproteobacteria</taxon>
        <taxon>Oceanospirillales</taxon>
        <taxon>Saccharospirillaceae</taxon>
        <taxon>Saccharospirillum</taxon>
    </lineage>
</organism>
<dbReference type="SUPFAM" id="SSF52540">
    <property type="entry name" value="P-loop containing nucleoside triphosphate hydrolases"/>
    <property type="match status" value="1"/>
</dbReference>
<dbReference type="InterPro" id="IPR003593">
    <property type="entry name" value="AAA+_ATPase"/>
</dbReference>
<dbReference type="AlphaFoldDB" id="A0A918K3U4"/>
<evidence type="ECO:0000256" key="1">
    <source>
        <dbReference type="ARBA" id="ARBA00022448"/>
    </source>
</evidence>
<dbReference type="PANTHER" id="PTHR42794">
    <property type="entry name" value="HEMIN IMPORT ATP-BINDING PROTEIN HMUV"/>
    <property type="match status" value="1"/>
</dbReference>
<evidence type="ECO:0000256" key="4">
    <source>
        <dbReference type="ARBA" id="ARBA00022967"/>
    </source>
</evidence>
<protein>
    <submittedName>
        <fullName evidence="7">Hemin import ATP-binding protein HmuV</fullName>
    </submittedName>
</protein>
<evidence type="ECO:0000313" key="7">
    <source>
        <dbReference type="EMBL" id="GGX45887.1"/>
    </source>
</evidence>
<dbReference type="Proteomes" id="UP000626148">
    <property type="component" value="Unassembled WGS sequence"/>
</dbReference>
<dbReference type="PANTHER" id="PTHR42794:SF1">
    <property type="entry name" value="HEMIN IMPORT ATP-BINDING PROTEIN HMUV"/>
    <property type="match status" value="1"/>
</dbReference>
<sequence length="259" mass="28974">MTLSAHDISLSLTPERTTLDTVSIRVRPGEVLALIGQNGAGKSSLLKVLCGEYRPDGGEVRLHDRSLNDWSGPDRARLLSVLPQQHTLNFEFLVEDVVGIGRYPHRTGRRHDDKIVREALDLCDLLSLRQRGISELSGGERQRVHLARVLAQIWEAQPEGHRFLLLDEPSTGLDLHHQQALFRTVRQFAQRGVGVLLVVHDLNLAARYADQIVVLDQGRAVLSGPPKSVLTAEHIERHFDLRVTVQAHPHHDCPLIVSH</sequence>
<keyword evidence="2" id="KW-0547">Nucleotide-binding</keyword>
<dbReference type="InterPro" id="IPR027417">
    <property type="entry name" value="P-loop_NTPase"/>
</dbReference>
<dbReference type="InterPro" id="IPR003439">
    <property type="entry name" value="ABC_transporter-like_ATP-bd"/>
</dbReference>
<dbReference type="GO" id="GO:0005524">
    <property type="term" value="F:ATP binding"/>
    <property type="evidence" value="ECO:0007669"/>
    <property type="project" value="UniProtKB-KW"/>
</dbReference>
<evidence type="ECO:0000256" key="3">
    <source>
        <dbReference type="ARBA" id="ARBA00022840"/>
    </source>
</evidence>
<dbReference type="SMART" id="SM00382">
    <property type="entry name" value="AAA"/>
    <property type="match status" value="1"/>
</dbReference>
<gene>
    <name evidence="7" type="primary">hmuV</name>
    <name evidence="7" type="ORF">GCM10007392_11150</name>
</gene>
<reference evidence="7" key="2">
    <citation type="submission" date="2020-09" db="EMBL/GenBank/DDBJ databases">
        <authorList>
            <person name="Sun Q."/>
            <person name="Kim S."/>
        </authorList>
    </citation>
    <scope>NUCLEOTIDE SEQUENCE</scope>
    <source>
        <strain evidence="7">KCTC 22169</strain>
    </source>
</reference>
<keyword evidence="4" id="KW-1278">Translocase</keyword>
<keyword evidence="1" id="KW-0813">Transport</keyword>
<accession>A0A918K3U4</accession>
<dbReference type="NCBIfam" id="NF010068">
    <property type="entry name" value="PRK13548.1"/>
    <property type="match status" value="1"/>
</dbReference>
<evidence type="ECO:0000259" key="6">
    <source>
        <dbReference type="PROSITE" id="PS50893"/>
    </source>
</evidence>
<feature type="domain" description="ABC transporter" evidence="6">
    <location>
        <begin position="3"/>
        <end position="242"/>
    </location>
</feature>
<evidence type="ECO:0000256" key="2">
    <source>
        <dbReference type="ARBA" id="ARBA00022741"/>
    </source>
</evidence>